<evidence type="ECO:0000256" key="1">
    <source>
        <dbReference type="ARBA" id="ARBA00011040"/>
    </source>
</evidence>
<sequence>MVLGPGGSGVSAVAAAGALGRARTAHRAVPPLGRPDRHTLLITADRWSPTAEMLGVFSVPDEPVAVSSGLHLLTLDRLTAVESAWSAFTAVLGLGVRTSKSATAAVTALIGIDAAELTALPGVEDFLLLRRIRDEATGGSWERIVVDLSGVADPYALLRAPTVFGQALERLWPRHRRLAAASEKSASAQVGAALETIARDCDDITELLGDPSVIAVHLLATPDARGARLMHRHLALADLMGLPVRSVIVNEGVRSGDGAELPAVDDPDVTMVGVAASPLPLDRPARLRKLGVSLAEPDGRPRGSGAAHVVQTSADGLDSTFELSWRQRLPDPQRFGLGRSGDDLLVTVDGFRHAVRLPSVLRRCQVSDAQWDGTRLSVGFRPDPAVWPRGGRT</sequence>
<evidence type="ECO:0000259" key="3">
    <source>
        <dbReference type="Pfam" id="PF17886"/>
    </source>
</evidence>
<organism evidence="4 5">
    <name type="scientific">Gordonia desulfuricans</name>
    <dbReference type="NCBI Taxonomy" id="89051"/>
    <lineage>
        <taxon>Bacteria</taxon>
        <taxon>Bacillati</taxon>
        <taxon>Actinomycetota</taxon>
        <taxon>Actinomycetes</taxon>
        <taxon>Mycobacteriales</taxon>
        <taxon>Gordoniaceae</taxon>
        <taxon>Gordonia</taxon>
    </lineage>
</organism>
<dbReference type="AlphaFoldDB" id="A0A7K3LNC7"/>
<protein>
    <submittedName>
        <fullName evidence="4">ArsA family ATPase</fullName>
    </submittedName>
</protein>
<dbReference type="Gene3D" id="2.60.40.790">
    <property type="match status" value="1"/>
</dbReference>
<keyword evidence="5" id="KW-1185">Reference proteome</keyword>
<comment type="similarity">
    <text evidence="1">Belongs to the arsA ATPase family.</text>
</comment>
<dbReference type="Pfam" id="PF17886">
    <property type="entry name" value="ArsA_HSP20"/>
    <property type="match status" value="1"/>
</dbReference>
<feature type="domain" description="ArsA/GET3 Anion-transporting ATPase-like" evidence="2">
    <location>
        <begin position="4"/>
        <end position="251"/>
    </location>
</feature>
<comment type="caution">
    <text evidence="4">The sequence shown here is derived from an EMBL/GenBank/DDBJ whole genome shotgun (WGS) entry which is preliminary data.</text>
</comment>
<dbReference type="SUPFAM" id="SSF52540">
    <property type="entry name" value="P-loop containing nucleoside triphosphate hydrolases"/>
    <property type="match status" value="1"/>
</dbReference>
<reference evidence="4 5" key="1">
    <citation type="submission" date="2020-01" db="EMBL/GenBank/DDBJ databases">
        <title>Investigation of new actinobacteria for the biodesulphurisation of diesel fuel.</title>
        <authorList>
            <person name="Athi Narayanan S.M."/>
        </authorList>
    </citation>
    <scope>NUCLEOTIDE SEQUENCE [LARGE SCALE GENOMIC DNA]</scope>
    <source>
        <strain evidence="4 5">213E</strain>
    </source>
</reference>
<dbReference type="InterPro" id="IPR027417">
    <property type="entry name" value="P-loop_NTPase"/>
</dbReference>
<accession>A0A7K3LNC7</accession>
<gene>
    <name evidence="4" type="ORF">GYA93_08815</name>
</gene>
<evidence type="ECO:0000313" key="5">
    <source>
        <dbReference type="Proteomes" id="UP000466307"/>
    </source>
</evidence>
<dbReference type="RefSeq" id="WP_059039227.1">
    <property type="nucleotide sequence ID" value="NZ_JAADZU010000021.1"/>
</dbReference>
<dbReference type="Pfam" id="PF02374">
    <property type="entry name" value="ArsA_ATPase"/>
    <property type="match status" value="1"/>
</dbReference>
<name>A0A7K3LNC7_9ACTN</name>
<dbReference type="Gene3D" id="3.40.50.300">
    <property type="entry name" value="P-loop containing nucleotide triphosphate hydrolases"/>
    <property type="match status" value="1"/>
</dbReference>
<dbReference type="InterPro" id="IPR040612">
    <property type="entry name" value="ArsA_HSP20-like"/>
</dbReference>
<proteinExistence type="inferred from homology"/>
<dbReference type="EMBL" id="JAADZU010000021">
    <property type="protein sequence ID" value="NDK89678.1"/>
    <property type="molecule type" value="Genomic_DNA"/>
</dbReference>
<evidence type="ECO:0000313" key="4">
    <source>
        <dbReference type="EMBL" id="NDK89678.1"/>
    </source>
</evidence>
<dbReference type="InterPro" id="IPR008978">
    <property type="entry name" value="HSP20-like_chaperone"/>
</dbReference>
<feature type="domain" description="ArsA HSP20-like" evidence="3">
    <location>
        <begin position="331"/>
        <end position="380"/>
    </location>
</feature>
<dbReference type="InterPro" id="IPR025723">
    <property type="entry name" value="ArsA/GET3_ATPase-like"/>
</dbReference>
<dbReference type="Proteomes" id="UP000466307">
    <property type="component" value="Unassembled WGS sequence"/>
</dbReference>
<evidence type="ECO:0000259" key="2">
    <source>
        <dbReference type="Pfam" id="PF02374"/>
    </source>
</evidence>